<accession>A0A328A3S6</accession>
<name>A0A328A3S6_9STAP</name>
<feature type="transmembrane region" description="Helical" evidence="2">
    <location>
        <begin position="6"/>
        <end position="30"/>
    </location>
</feature>
<organism evidence="3 4">
    <name type="scientific">Macrococcoides bohemicum</name>
    <dbReference type="NCBI Taxonomy" id="1903056"/>
    <lineage>
        <taxon>Bacteria</taxon>
        <taxon>Bacillati</taxon>
        <taxon>Bacillota</taxon>
        <taxon>Bacilli</taxon>
        <taxon>Bacillales</taxon>
        <taxon>Staphylococcaceae</taxon>
        <taxon>Macrococcoides</taxon>
    </lineage>
</organism>
<reference evidence="3 4" key="1">
    <citation type="journal article" date="2018" name="Front. Microbiol.">
        <title>Description and Comparative Genomics of Macrococcus caseolyticus subsp. hominis subsp. nov., Macrococcus goetzii sp. nov., Macrococcus epidermidis sp. nov., and Macrococcus bohemicus sp. nov., Novel Macrococci From Human Clinical Material With Virulence Potential and Suspected Uptake of Foreign DNA by Natural Transformation.</title>
        <authorList>
            <person name="Maslanova I."/>
            <person name="Wertheimer Z."/>
            <person name="Sedlacek I."/>
            <person name="Svec P."/>
            <person name="Indrakova A."/>
            <person name="Kovarovic V."/>
            <person name="Schumann P."/>
            <person name="Sproer C."/>
            <person name="Kralova S."/>
            <person name="Sedo O."/>
            <person name="Kristofova L."/>
            <person name="Vrbovska V."/>
            <person name="Fuzik T."/>
            <person name="Petras P."/>
            <person name="Zdrahal Z."/>
            <person name="Ruzickova V."/>
            <person name="Doskar J."/>
            <person name="Pantucek R."/>
        </authorList>
    </citation>
    <scope>NUCLEOTIDE SEQUENCE [LARGE SCALE GENOMIC DNA]</scope>
    <source>
        <strain evidence="3 4">03/115</strain>
    </source>
</reference>
<evidence type="ECO:0000256" key="1">
    <source>
        <dbReference type="ARBA" id="ARBA00010894"/>
    </source>
</evidence>
<keyword evidence="2" id="KW-1133">Transmembrane helix</keyword>
<proteinExistence type="inferred from homology"/>
<sequence>MSTYEIAATILYFIIRAVDIYTIGMIIYFFMSWVPGLRESVIGEWMGKIYEPFLEPFRRMIPPIGMFDISSIAALIFLNFFKYGLIAIYNNVLPNLI</sequence>
<dbReference type="InterPro" id="IPR003425">
    <property type="entry name" value="CCB3/YggT"/>
</dbReference>
<keyword evidence="2" id="KW-0812">Transmembrane</keyword>
<evidence type="ECO:0000313" key="4">
    <source>
        <dbReference type="Proteomes" id="UP000249579"/>
    </source>
</evidence>
<keyword evidence="2" id="KW-0472">Membrane</keyword>
<comment type="caution">
    <text evidence="3">The sequence shown here is derived from an EMBL/GenBank/DDBJ whole genome shotgun (WGS) entry which is preliminary data.</text>
</comment>
<dbReference type="PANTHER" id="PTHR33219:SF14">
    <property type="entry name" value="PROTEIN COFACTOR ASSEMBLY OF COMPLEX C SUBUNIT B CCB3, CHLOROPLASTIC-RELATED"/>
    <property type="match status" value="1"/>
</dbReference>
<dbReference type="Pfam" id="PF02325">
    <property type="entry name" value="CCB3_YggT"/>
    <property type="match status" value="1"/>
</dbReference>
<dbReference type="OrthoDB" id="47652at2"/>
<protein>
    <submittedName>
        <fullName evidence="3">YggT family protein</fullName>
    </submittedName>
</protein>
<dbReference type="Proteomes" id="UP000249579">
    <property type="component" value="Unassembled WGS sequence"/>
</dbReference>
<comment type="similarity">
    <text evidence="1">Belongs to the YggT family.</text>
</comment>
<dbReference type="PANTHER" id="PTHR33219">
    <property type="entry name" value="YLMG HOMOLOG PROTEIN 2, CHLOROPLASTIC"/>
    <property type="match status" value="1"/>
</dbReference>
<evidence type="ECO:0000313" key="3">
    <source>
        <dbReference type="EMBL" id="RAK49129.1"/>
    </source>
</evidence>
<feature type="transmembrane region" description="Helical" evidence="2">
    <location>
        <begin position="67"/>
        <end position="89"/>
    </location>
</feature>
<gene>
    <name evidence="3" type="ORF">BHX94_07200</name>
</gene>
<dbReference type="GO" id="GO:0016020">
    <property type="term" value="C:membrane"/>
    <property type="evidence" value="ECO:0007669"/>
    <property type="project" value="InterPro"/>
</dbReference>
<dbReference type="AlphaFoldDB" id="A0A328A3S6"/>
<evidence type="ECO:0000256" key="2">
    <source>
        <dbReference type="SAM" id="Phobius"/>
    </source>
</evidence>
<dbReference type="RefSeq" id="WP_096076842.1">
    <property type="nucleotide sequence ID" value="NZ_CP183824.1"/>
</dbReference>
<dbReference type="EMBL" id="PZJG01000004">
    <property type="protein sequence ID" value="RAK49129.1"/>
    <property type="molecule type" value="Genomic_DNA"/>
</dbReference>